<reference evidence="2 3" key="1">
    <citation type="submission" date="2024-07" db="EMBL/GenBank/DDBJ databases">
        <title>Uliginosibacterium paludis KCTC:42655.</title>
        <authorList>
            <person name="Kim M.K."/>
        </authorList>
    </citation>
    <scope>NUCLEOTIDE SEQUENCE [LARGE SCALE GENOMIC DNA]</scope>
    <source>
        <strain evidence="2 3">KCTC 42655</strain>
    </source>
</reference>
<comment type="caution">
    <text evidence="2">The sequence shown here is derived from an EMBL/GenBank/DDBJ whole genome shotgun (WGS) entry which is preliminary data.</text>
</comment>
<dbReference type="PRINTS" id="PR00111">
    <property type="entry name" value="ABHYDROLASE"/>
</dbReference>
<dbReference type="SUPFAM" id="SSF53474">
    <property type="entry name" value="alpha/beta-Hydrolases"/>
    <property type="match status" value="1"/>
</dbReference>
<keyword evidence="3" id="KW-1185">Reference proteome</keyword>
<gene>
    <name evidence="2" type="ORF">ABVT11_03175</name>
</gene>
<proteinExistence type="predicted"/>
<evidence type="ECO:0000313" key="3">
    <source>
        <dbReference type="Proteomes" id="UP001548590"/>
    </source>
</evidence>
<accession>A0ABV2CLZ7</accession>
<dbReference type="InterPro" id="IPR000073">
    <property type="entry name" value="AB_hydrolase_1"/>
</dbReference>
<dbReference type="PANTHER" id="PTHR43689:SF8">
    <property type="entry name" value="ALPHA_BETA-HYDROLASES SUPERFAMILY PROTEIN"/>
    <property type="match status" value="1"/>
</dbReference>
<keyword evidence="2" id="KW-0378">Hydrolase</keyword>
<evidence type="ECO:0000313" key="2">
    <source>
        <dbReference type="EMBL" id="MET1488817.1"/>
    </source>
</evidence>
<dbReference type="RefSeq" id="WP_345927267.1">
    <property type="nucleotide sequence ID" value="NZ_JBDIVF010000003.1"/>
</dbReference>
<evidence type="ECO:0000259" key="1">
    <source>
        <dbReference type="Pfam" id="PF12697"/>
    </source>
</evidence>
<dbReference type="Pfam" id="PF12697">
    <property type="entry name" value="Abhydrolase_6"/>
    <property type="match status" value="1"/>
</dbReference>
<feature type="domain" description="AB hydrolase-1" evidence="1">
    <location>
        <begin position="4"/>
        <end position="225"/>
    </location>
</feature>
<dbReference type="PANTHER" id="PTHR43689">
    <property type="entry name" value="HYDROLASE"/>
    <property type="match status" value="1"/>
</dbReference>
<dbReference type="EMBL" id="JBEWLZ010000001">
    <property type="protein sequence ID" value="MET1488817.1"/>
    <property type="molecule type" value="Genomic_DNA"/>
</dbReference>
<dbReference type="Proteomes" id="UP001548590">
    <property type="component" value="Unassembled WGS sequence"/>
</dbReference>
<dbReference type="InterPro" id="IPR029058">
    <property type="entry name" value="AB_hydrolase_fold"/>
</dbReference>
<sequence>MNPVVLLQGWGFSSRIWAGLQEALPDLQLQTPRVDESAGTLAARADALSAHLARGSIVVGWSLGAMLAIETARRHPERVSGLFLIGANAAFVRRESWPDGLAPEVVSAFRQDFTRQPARTLKRFLALQIMGDGQRAPLQALLDAALLAPHTPGLSQGLEILENASLMDALPAIRCPVELLHGKHDAIMPVAAARVIAQRIPHARLTEVADAGHCPLFTQPAQMAALIRAFADDR</sequence>
<protein>
    <submittedName>
        <fullName evidence="2">Alpha/beta fold hydrolase</fullName>
    </submittedName>
</protein>
<dbReference type="GO" id="GO:0016787">
    <property type="term" value="F:hydrolase activity"/>
    <property type="evidence" value="ECO:0007669"/>
    <property type="project" value="UniProtKB-KW"/>
</dbReference>
<organism evidence="2 3">
    <name type="scientific">Uliginosibacterium paludis</name>
    <dbReference type="NCBI Taxonomy" id="1615952"/>
    <lineage>
        <taxon>Bacteria</taxon>
        <taxon>Pseudomonadati</taxon>
        <taxon>Pseudomonadota</taxon>
        <taxon>Betaproteobacteria</taxon>
        <taxon>Rhodocyclales</taxon>
        <taxon>Zoogloeaceae</taxon>
        <taxon>Uliginosibacterium</taxon>
    </lineage>
</organism>
<dbReference type="Gene3D" id="3.40.50.1820">
    <property type="entry name" value="alpha/beta hydrolase"/>
    <property type="match status" value="1"/>
</dbReference>
<name>A0ABV2CLZ7_9RHOO</name>